<dbReference type="Proteomes" id="UP000327039">
    <property type="component" value="Unassembled WGS sequence"/>
</dbReference>
<feature type="compositionally biased region" description="Basic and acidic residues" evidence="1">
    <location>
        <begin position="1"/>
        <end position="19"/>
    </location>
</feature>
<feature type="transmembrane region" description="Helical" evidence="2">
    <location>
        <begin position="47"/>
        <end position="72"/>
    </location>
</feature>
<proteinExistence type="predicted"/>
<evidence type="ECO:0000256" key="2">
    <source>
        <dbReference type="SAM" id="Phobius"/>
    </source>
</evidence>
<feature type="transmembrane region" description="Helical" evidence="2">
    <location>
        <begin position="199"/>
        <end position="215"/>
    </location>
</feature>
<organism evidence="3 4">
    <name type="scientific">Microbacterium radiodurans</name>
    <dbReference type="NCBI Taxonomy" id="661398"/>
    <lineage>
        <taxon>Bacteria</taxon>
        <taxon>Bacillati</taxon>
        <taxon>Actinomycetota</taxon>
        <taxon>Actinomycetes</taxon>
        <taxon>Micrococcales</taxon>
        <taxon>Microbacteriaceae</taxon>
        <taxon>Microbacterium</taxon>
    </lineage>
</organism>
<feature type="transmembrane region" description="Helical" evidence="2">
    <location>
        <begin position="131"/>
        <end position="154"/>
    </location>
</feature>
<keyword evidence="2" id="KW-0812">Transmembrane</keyword>
<dbReference type="AlphaFoldDB" id="A0A5J5IVB9"/>
<feature type="transmembrane region" description="Helical" evidence="2">
    <location>
        <begin position="175"/>
        <end position="193"/>
    </location>
</feature>
<dbReference type="RefSeq" id="WP_150418270.1">
    <property type="nucleotide sequence ID" value="NZ_VYRZ01000001.1"/>
</dbReference>
<evidence type="ECO:0000313" key="3">
    <source>
        <dbReference type="EMBL" id="KAA9089639.1"/>
    </source>
</evidence>
<dbReference type="EMBL" id="VYRZ01000001">
    <property type="protein sequence ID" value="KAA9089639.1"/>
    <property type="molecule type" value="Genomic_DNA"/>
</dbReference>
<protein>
    <submittedName>
        <fullName evidence="3">DUF624 domain-containing protein</fullName>
    </submittedName>
</protein>
<name>A0A5J5IVB9_9MICO</name>
<sequence>MTSPRSERRAARAARRADADGSGPTLGDTPRLRNPGAAGAFALFGEVLLVGLLVSLVSLPVLTLPAALAAGVRHLRRYIAADDSRVRFFWQDVRAALLPGLVVGLAAAVATVVLLIDIDLARSGFLPGGPVVGAIGWVGLAAVAVSLLFAASLWSPDLGWRGAIRAIPEAVRGDIAGAFYLLAAAGFVVVVTWMLPPLFVAGIGCAVLAVVSIPSRPRRR</sequence>
<keyword evidence="4" id="KW-1185">Reference proteome</keyword>
<keyword evidence="2" id="KW-0472">Membrane</keyword>
<keyword evidence="2" id="KW-1133">Transmembrane helix</keyword>
<evidence type="ECO:0000256" key="1">
    <source>
        <dbReference type="SAM" id="MobiDB-lite"/>
    </source>
</evidence>
<feature type="region of interest" description="Disordered" evidence="1">
    <location>
        <begin position="1"/>
        <end position="31"/>
    </location>
</feature>
<feature type="transmembrane region" description="Helical" evidence="2">
    <location>
        <begin position="93"/>
        <end position="116"/>
    </location>
</feature>
<reference evidence="4" key="1">
    <citation type="submission" date="2019-09" db="EMBL/GenBank/DDBJ databases">
        <title>Mumia zhuanghuii sp. nov. isolated from the intestinal contents of plateau pika (Ochotona curzoniae) in the Qinghai-Tibet plateau of China.</title>
        <authorList>
            <person name="Tian Z."/>
        </authorList>
    </citation>
    <scope>NUCLEOTIDE SEQUENCE [LARGE SCALE GENOMIC DNA]</scope>
    <source>
        <strain evidence="4">DSM 25564</strain>
    </source>
</reference>
<evidence type="ECO:0000313" key="4">
    <source>
        <dbReference type="Proteomes" id="UP000327039"/>
    </source>
</evidence>
<accession>A0A5J5IVB9</accession>
<gene>
    <name evidence="3" type="ORF">F6B42_03975</name>
</gene>
<comment type="caution">
    <text evidence="3">The sequence shown here is derived from an EMBL/GenBank/DDBJ whole genome shotgun (WGS) entry which is preliminary data.</text>
</comment>